<sequence length="312" mass="34791">MLFFDKKPHEPGWMAMQFTPEGVSLVHVRQVTDSKPLVTLCALSPSSVVDVPVLEKLAKERHLNRYHCSFLLNSGEYQLLVVEAPNVPATELKTAVRWRIKDMLDFSVDDATVDVLNIPADKNAQARTRSLYAVAARNEVIRKRMVDFDAVKVPVSVIDIPELAQRNIAHLLEDSGRGLALLSFGENGGLLTFTFDGELYLSRHIDVPLSLLNQPGSEQQRHFERITLELQRSMDHFERQFSFIAISKLVLAPLPSAVNLEAYLATNLYLPVSTLNLDEIFDFSAVSGVGSAQRMQCFLALGAALRTEGMAR</sequence>
<dbReference type="Gene3D" id="3.30.1490.300">
    <property type="match status" value="1"/>
</dbReference>
<reference evidence="1 2" key="1">
    <citation type="journal article" date="2012" name="Appl. Environ. Microbiol.">
        <title>Draft genome sequence of a psychrotolerant sulfur-oxidizing bacterium, Sulfuricella denitrificans skB26, and proteomic insights into cold adaptation.</title>
        <authorList>
            <person name="Watanabe T."/>
            <person name="Kojima H."/>
            <person name="Fukui M."/>
        </authorList>
    </citation>
    <scope>NUCLEOTIDE SEQUENCE [LARGE SCALE GENOMIC DNA]</scope>
    <source>
        <strain evidence="2">skB26</strain>
    </source>
</reference>
<keyword evidence="2" id="KW-1185">Reference proteome</keyword>
<dbReference type="KEGG" id="sdr:SCD_n02675"/>
<dbReference type="SUPFAM" id="SSF53067">
    <property type="entry name" value="Actin-like ATPase domain"/>
    <property type="match status" value="1"/>
</dbReference>
<proteinExistence type="predicted"/>
<evidence type="ECO:0000313" key="2">
    <source>
        <dbReference type="Proteomes" id="UP000015559"/>
    </source>
</evidence>
<gene>
    <name evidence="1" type="ORF">SCD_n02675</name>
</gene>
<organism evidence="1 2">
    <name type="scientific">Sulfuricella denitrificans (strain DSM 22764 / NBRC 105220 / skB26)</name>
    <dbReference type="NCBI Taxonomy" id="1163617"/>
    <lineage>
        <taxon>Bacteria</taxon>
        <taxon>Pseudomonadati</taxon>
        <taxon>Pseudomonadota</taxon>
        <taxon>Betaproteobacteria</taxon>
        <taxon>Nitrosomonadales</taxon>
        <taxon>Sulfuricellaceae</taxon>
        <taxon>Sulfuricella</taxon>
    </lineage>
</organism>
<dbReference type="InterPro" id="IPR043129">
    <property type="entry name" value="ATPase_NBD"/>
</dbReference>
<dbReference type="AlphaFoldDB" id="S6AB22"/>
<dbReference type="Proteomes" id="UP000015559">
    <property type="component" value="Chromosome"/>
</dbReference>
<dbReference type="Gene3D" id="3.30.420.40">
    <property type="match status" value="2"/>
</dbReference>
<evidence type="ECO:0000313" key="1">
    <source>
        <dbReference type="EMBL" id="BAN36475.1"/>
    </source>
</evidence>
<accession>S6AB22</accession>
<dbReference type="EMBL" id="AP013066">
    <property type="protein sequence ID" value="BAN36475.1"/>
    <property type="molecule type" value="Genomic_DNA"/>
</dbReference>
<protein>
    <submittedName>
        <fullName evidence="1">Mannose-sensitive agglutinin (MSHA) biogenesis protein MshI</fullName>
    </submittedName>
</protein>
<dbReference type="OrthoDB" id="5296002at2"/>
<dbReference type="eggNOG" id="COG4972">
    <property type="taxonomic scope" value="Bacteria"/>
</dbReference>
<dbReference type="HOGENOM" id="CLU_075009_1_0_4"/>
<dbReference type="RefSeq" id="WP_009207566.1">
    <property type="nucleotide sequence ID" value="NC_022357.1"/>
</dbReference>
<name>S6AB22_SULDS</name>
<dbReference type="STRING" id="1163617.SCD_n02675"/>